<dbReference type="PATRIC" id="fig|1122169.6.peg.1337"/>
<dbReference type="PANTHER" id="PTHR46211">
    <property type="entry name" value="GLYCEROPHOSPHORYL DIESTER PHOSPHODIESTERASE"/>
    <property type="match status" value="1"/>
</dbReference>
<dbReference type="EMBL" id="LNYW01000033">
    <property type="protein sequence ID" value="KTD62459.1"/>
    <property type="molecule type" value="Genomic_DNA"/>
</dbReference>
<comment type="caution">
    <text evidence="2">The sequence shown here is derived from an EMBL/GenBank/DDBJ whole genome shotgun (WGS) entry which is preliminary data.</text>
</comment>
<dbReference type="InterPro" id="IPR017946">
    <property type="entry name" value="PLC-like_Pdiesterase_TIM-brl"/>
</dbReference>
<dbReference type="Proteomes" id="UP000054600">
    <property type="component" value="Unassembled WGS sequence"/>
</dbReference>
<dbReference type="STRING" id="1122169.Lsha_1159"/>
<dbReference type="Gene3D" id="3.20.20.190">
    <property type="entry name" value="Phosphatidylinositol (PI) phosphodiesterase"/>
    <property type="match status" value="1"/>
</dbReference>
<dbReference type="PROSITE" id="PS51704">
    <property type="entry name" value="GP_PDE"/>
    <property type="match status" value="1"/>
</dbReference>
<dbReference type="GO" id="GO:0006629">
    <property type="term" value="P:lipid metabolic process"/>
    <property type="evidence" value="ECO:0007669"/>
    <property type="project" value="InterPro"/>
</dbReference>
<keyword evidence="3" id="KW-1185">Reference proteome</keyword>
<accession>A0A0W0Z026</accession>
<dbReference type="RefSeq" id="WP_018576682.1">
    <property type="nucleotide sequence ID" value="NZ_KB892390.1"/>
</dbReference>
<feature type="domain" description="GP-PDE" evidence="1">
    <location>
        <begin position="30"/>
        <end position="259"/>
    </location>
</feature>
<dbReference type="eggNOG" id="COG0584">
    <property type="taxonomic scope" value="Bacteria"/>
</dbReference>
<organism evidence="2 3">
    <name type="scientific">Legionella shakespearei DSM 23087</name>
    <dbReference type="NCBI Taxonomy" id="1122169"/>
    <lineage>
        <taxon>Bacteria</taxon>
        <taxon>Pseudomonadati</taxon>
        <taxon>Pseudomonadota</taxon>
        <taxon>Gammaproteobacteria</taxon>
        <taxon>Legionellales</taxon>
        <taxon>Legionellaceae</taxon>
        <taxon>Legionella</taxon>
    </lineage>
</organism>
<proteinExistence type="predicted"/>
<gene>
    <name evidence="2" type="ORF">Lsha_1159</name>
</gene>
<dbReference type="AlphaFoldDB" id="A0A0W0Z026"/>
<sequence length="259" mass="28660">MLLSLVEKMIDGYFALMPRQKPSPSSIKAARIIAHRGAHNNARGIIENTLQAFNIARDAGCWGIEFDIHATRDSVLVVNHDPTLKRLWGHDVAIADLGFSDLRALEPGIPSLAEVIAQYGRVMHLFIELKTPFANEKALAAALSELTPEEDYHLLALDVPLFSSLSLFPKSSLVLVAGPNNVQEFCNLSISEGYGGVTGSYLLLTDKKIAELKSAHQRYGVGFVNSRNSLYRELNREINWIFTNQAVAVCQDMRQLNLS</sequence>
<evidence type="ECO:0000313" key="2">
    <source>
        <dbReference type="EMBL" id="KTD62459.1"/>
    </source>
</evidence>
<dbReference type="SUPFAM" id="SSF51695">
    <property type="entry name" value="PLC-like phosphodiesterases"/>
    <property type="match status" value="1"/>
</dbReference>
<protein>
    <submittedName>
        <fullName evidence="2">Glycerophosphoryl diester phosphodiesterase</fullName>
    </submittedName>
</protein>
<dbReference type="InterPro" id="IPR030395">
    <property type="entry name" value="GP_PDE_dom"/>
</dbReference>
<dbReference type="PANTHER" id="PTHR46211:SF1">
    <property type="entry name" value="GLYCEROPHOSPHODIESTER PHOSPHODIESTERASE, CYTOPLASMIC"/>
    <property type="match status" value="1"/>
</dbReference>
<dbReference type="GO" id="GO:0008081">
    <property type="term" value="F:phosphoric diester hydrolase activity"/>
    <property type="evidence" value="ECO:0007669"/>
    <property type="project" value="InterPro"/>
</dbReference>
<dbReference type="OrthoDB" id="9795622at2"/>
<reference evidence="2 3" key="1">
    <citation type="submission" date="2015-11" db="EMBL/GenBank/DDBJ databases">
        <title>Genomic analysis of 38 Legionella species identifies large and diverse effector repertoires.</title>
        <authorList>
            <person name="Burstein D."/>
            <person name="Amaro F."/>
            <person name="Zusman T."/>
            <person name="Lifshitz Z."/>
            <person name="Cohen O."/>
            <person name="Gilbert J.A."/>
            <person name="Pupko T."/>
            <person name="Shuman H.A."/>
            <person name="Segal G."/>
        </authorList>
    </citation>
    <scope>NUCLEOTIDE SEQUENCE [LARGE SCALE GENOMIC DNA]</scope>
    <source>
        <strain evidence="2 3">ATCC 49655</strain>
    </source>
</reference>
<evidence type="ECO:0000313" key="3">
    <source>
        <dbReference type="Proteomes" id="UP000054600"/>
    </source>
</evidence>
<name>A0A0W0Z026_9GAMM</name>
<evidence type="ECO:0000259" key="1">
    <source>
        <dbReference type="PROSITE" id="PS51704"/>
    </source>
</evidence>
<dbReference type="Pfam" id="PF03009">
    <property type="entry name" value="GDPD"/>
    <property type="match status" value="1"/>
</dbReference>